<evidence type="ECO:0000313" key="3">
    <source>
        <dbReference type="EMBL" id="EIJ89264.1"/>
    </source>
</evidence>
<feature type="coiled-coil region" evidence="1">
    <location>
        <begin position="53"/>
        <end position="80"/>
    </location>
</feature>
<keyword evidence="2" id="KW-1133">Transmembrane helix</keyword>
<gene>
    <name evidence="3" type="ORF">NEQG_00034</name>
</gene>
<keyword evidence="1" id="KW-0175">Coiled coil</keyword>
<reference evidence="3" key="1">
    <citation type="submission" date="2011-01" db="EMBL/GenBank/DDBJ databases">
        <title>The Genome Sequence of Nematocida parisii strain ERTm3.</title>
        <authorList>
            <consortium name="The Broad Institute Genome Sequencing Platform"/>
            <consortium name="The Broad Institute Genome Sequencing Center for Infectious Disease"/>
            <person name="Cuomo C."/>
            <person name="Troemel E."/>
            <person name="Young S.K."/>
            <person name="Zeng Q."/>
            <person name="Gargeya S."/>
            <person name="Fitzgerald M."/>
            <person name="Haas B."/>
            <person name="Abouelleil A."/>
            <person name="Alvarado L."/>
            <person name="Arachchi H.M."/>
            <person name="Berlin A."/>
            <person name="Chapman S.B."/>
            <person name="Gearin G."/>
            <person name="Goldberg J."/>
            <person name="Griggs A."/>
            <person name="Gujja S."/>
            <person name="Hansen M."/>
            <person name="Heiman D."/>
            <person name="Howarth C."/>
            <person name="Larimer J."/>
            <person name="Lui A."/>
            <person name="MacDonald P.J.P."/>
            <person name="McCowen C."/>
            <person name="Montmayeur A."/>
            <person name="Murphy C."/>
            <person name="Neiman D."/>
            <person name="Pearson M."/>
            <person name="Priest M."/>
            <person name="Roberts A."/>
            <person name="Saif S."/>
            <person name="Shea T."/>
            <person name="Sisk P."/>
            <person name="Stolte C."/>
            <person name="Sykes S."/>
            <person name="Wortman J."/>
            <person name="Nusbaum C."/>
            <person name="Birren B."/>
        </authorList>
    </citation>
    <scope>NUCLEOTIDE SEQUENCE</scope>
    <source>
        <strain evidence="3">ERTm3</strain>
    </source>
</reference>
<dbReference type="OrthoDB" id="10313038at2759"/>
<feature type="transmembrane region" description="Helical" evidence="2">
    <location>
        <begin position="437"/>
        <end position="455"/>
    </location>
</feature>
<keyword evidence="2" id="KW-0472">Membrane</keyword>
<evidence type="ECO:0000256" key="2">
    <source>
        <dbReference type="SAM" id="Phobius"/>
    </source>
</evidence>
<dbReference type="Proteomes" id="UP000002872">
    <property type="component" value="Unassembled WGS sequence"/>
</dbReference>
<dbReference type="InParanoid" id="I3EJ67"/>
<keyword evidence="2" id="KW-0812">Transmembrane</keyword>
<evidence type="ECO:0000313" key="4">
    <source>
        <dbReference type="Proteomes" id="UP000002872"/>
    </source>
</evidence>
<proteinExistence type="predicted"/>
<keyword evidence="4" id="KW-1185">Reference proteome</keyword>
<name>I3EJ67_NEMP3</name>
<dbReference type="AlphaFoldDB" id="I3EJ67"/>
<accession>I3EJ67</accession>
<evidence type="ECO:0000256" key="1">
    <source>
        <dbReference type="SAM" id="Coils"/>
    </source>
</evidence>
<organism evidence="3 4">
    <name type="scientific">Nematocida parisii (strain ERTm3)</name>
    <name type="common">Nematode killer fungus</name>
    <dbReference type="NCBI Taxonomy" id="935791"/>
    <lineage>
        <taxon>Eukaryota</taxon>
        <taxon>Fungi</taxon>
        <taxon>Fungi incertae sedis</taxon>
        <taxon>Microsporidia</taxon>
        <taxon>Nematocida</taxon>
    </lineage>
</organism>
<sequence length="460" mass="54111">MVNSRISSSGYCSMLEQEAPNESSFSSMKIYNFIDRCITNITAQKTRCLEGKYIKTKLENEKIRNRLNKIKNKITHLAESENRHKNSLVGIEGKYYTHLYTLLPEFLRIYPSPSIEEPIQEYILNIVRRILEEYIESKDFTNDSEMYVKYILDSTDATDEFNRLYYIIHDFLLTNEIDSFMERFNTWYSYMLEYNLMNHPRYIKYVSQILNERAFLNDTSFASLKVDLNAFMTRLNLENPLLYNEVHLQNPDTLFNLNGNGESVIDTAIETVMKYRYILRTYFENSKYNKSHRLTNEEIKNIAIVADYLTAIRSCIKDVHTNIDPNYLFIDAQYLTQKKIYSSFVVEEPTNPRSILYSACVDNNELMNYVMDASILEKTKYVERRGDNLERLMFKLNISSIDENECFRNSECSPSRAYSRCPNRRIISCTMAEKLCILSIILLIVLLVLVSFFGIRKVIA</sequence>
<protein>
    <submittedName>
        <fullName evidence="3">Uncharacterized protein</fullName>
    </submittedName>
</protein>
<dbReference type="VEuPathDB" id="MicrosporidiaDB:NEQG_00034"/>
<dbReference type="EMBL" id="GL870876">
    <property type="protein sequence ID" value="EIJ89264.1"/>
    <property type="molecule type" value="Genomic_DNA"/>
</dbReference>
<dbReference type="HOGENOM" id="CLU_594593_0_0_1"/>